<evidence type="ECO:0000313" key="6">
    <source>
        <dbReference type="RefSeq" id="XP_006823759.1"/>
    </source>
</evidence>
<dbReference type="InterPro" id="IPR015797">
    <property type="entry name" value="NUDIX_hydrolase-like_dom_sf"/>
</dbReference>
<keyword evidence="5" id="KW-1185">Reference proteome</keyword>
<name>A0ABM0MUR8_SACKO</name>
<keyword evidence="2" id="KW-0479">Metal-binding</keyword>
<evidence type="ECO:0000256" key="2">
    <source>
        <dbReference type="ARBA" id="ARBA00022723"/>
    </source>
</evidence>
<evidence type="ECO:0000256" key="3">
    <source>
        <dbReference type="ARBA" id="ARBA00022801"/>
    </source>
</evidence>
<keyword evidence="3" id="KW-0378">Hydrolase</keyword>
<reference evidence="6" key="1">
    <citation type="submission" date="2025-08" db="UniProtKB">
        <authorList>
            <consortium name="RefSeq"/>
        </authorList>
    </citation>
    <scope>IDENTIFICATION</scope>
    <source>
        <tissue evidence="6">Testes</tissue>
    </source>
</reference>
<comment type="cofactor">
    <cofactor evidence="1">
        <name>Mg(2+)</name>
        <dbReference type="ChEBI" id="CHEBI:18420"/>
    </cofactor>
</comment>
<dbReference type="SUPFAM" id="SSF55811">
    <property type="entry name" value="Nudix"/>
    <property type="match status" value="1"/>
</dbReference>
<protein>
    <submittedName>
        <fullName evidence="6">Nucleoside diphosphate-linked moiety X motif 22-like</fullName>
    </submittedName>
</protein>
<dbReference type="InterPro" id="IPR055295">
    <property type="entry name" value="NUDT22/NUDT9-like"/>
</dbReference>
<evidence type="ECO:0000313" key="5">
    <source>
        <dbReference type="Proteomes" id="UP000694865"/>
    </source>
</evidence>
<dbReference type="PANTHER" id="PTHR31835">
    <property type="entry name" value="URIDINE DIPHOSPHATE GLUCOSE PYROPHOSPHATASE"/>
    <property type="match status" value="1"/>
</dbReference>
<dbReference type="PANTHER" id="PTHR31835:SF1">
    <property type="entry name" value="URIDINE DIPHOSPHATE GLUCOSE PYROPHOSPHATASE NUDT22"/>
    <property type="match status" value="1"/>
</dbReference>
<dbReference type="Proteomes" id="UP000694865">
    <property type="component" value="Unplaced"/>
</dbReference>
<keyword evidence="4" id="KW-0460">Magnesium</keyword>
<evidence type="ECO:0000256" key="4">
    <source>
        <dbReference type="ARBA" id="ARBA00022842"/>
    </source>
</evidence>
<sequence>MGDISDLEAIVHISTAGMPKSQVDVVMGEQYNRKVLQSHEKNIENIWSQRLTQNPRLYNGSKFRLDSWKCENNSVLTLYLGLTCYRDYLATNWSPDVKRLHQIGKRDYGNQQAYMSDPLGVAAMVQTADDCFIFIRRSNNVGEAAGLWDVPGGHPEPEVC</sequence>
<accession>A0ABM0MUR8</accession>
<gene>
    <name evidence="6" type="primary">LOC102800988</name>
</gene>
<organism evidence="5 6">
    <name type="scientific">Saccoglossus kowalevskii</name>
    <name type="common">Acorn worm</name>
    <dbReference type="NCBI Taxonomy" id="10224"/>
    <lineage>
        <taxon>Eukaryota</taxon>
        <taxon>Metazoa</taxon>
        <taxon>Hemichordata</taxon>
        <taxon>Enteropneusta</taxon>
        <taxon>Harrimaniidae</taxon>
        <taxon>Saccoglossus</taxon>
    </lineage>
</organism>
<proteinExistence type="predicted"/>
<evidence type="ECO:0000256" key="1">
    <source>
        <dbReference type="ARBA" id="ARBA00001946"/>
    </source>
</evidence>
<dbReference type="GeneID" id="102800988"/>
<dbReference type="RefSeq" id="XP_006823759.1">
    <property type="nucleotide sequence ID" value="XM_006823696.1"/>
</dbReference>